<accession>A0A1I9S266</accession>
<keyword evidence="1" id="KW-0732">Signal</keyword>
<feature type="signal peptide" evidence="1">
    <location>
        <begin position="1"/>
        <end position="18"/>
    </location>
</feature>
<proteinExistence type="predicted"/>
<dbReference type="EMBL" id="KX364409">
    <property type="protein sequence ID" value="AOZ60658.1"/>
    <property type="molecule type" value="Genomic_DNA"/>
</dbReference>
<evidence type="ECO:0000256" key="1">
    <source>
        <dbReference type="SAM" id="SignalP"/>
    </source>
</evidence>
<feature type="domain" description="TraK N-terminal" evidence="2">
    <location>
        <begin position="24"/>
        <end position="113"/>
    </location>
</feature>
<dbReference type="AlphaFoldDB" id="A0A1I9S266"/>
<geneLocation type="plasmid" evidence="3">
    <name>pAsa8</name>
</geneLocation>
<dbReference type="InterPro" id="IPR010563">
    <property type="entry name" value="TraK_N"/>
</dbReference>
<keyword evidence="3" id="KW-0614">Plasmid</keyword>
<sequence length="262" mass="28382">MRKVFVLAMAICSPAIFAVTPVTFTEGKPVTIGISRDEPNFISFTDDRIAQLSVPGGMIEHSIDTDTGELMIIPTESGALEKKISALVTTENGIRLRVSFQPRQGEPAEVILSPSIPPAAANSYAPPVGTVAAQVPKLVWGKEFSSEKEAALGLAQEMVRFIPSASRLPDGVEMRVMDTGVKTALPDGFDVRLTQLWLTTALVGEKLDIVNKGAVSLPLHERQLNASSGVGVYVDAPMYLMEKDAFMVPPKHHITAYRIRRN</sequence>
<reference evidence="3" key="1">
    <citation type="journal article" date="2016" name="Sci. Rep.">
        <title>Diversity of antibiotic-resistance genes in Canadian isolates of Aeromonas salmonicida subsp. salmonicida: dominance of pSN254b and discovery of pAsa8.</title>
        <authorList>
            <person name="Trudel M.V."/>
            <person name="Vincent A.T."/>
            <person name="Attere S.A."/>
            <person name="Labbe M."/>
            <person name="Derome N."/>
            <person name="Culley A.I."/>
            <person name="Charette S.J."/>
        </authorList>
    </citation>
    <scope>NUCLEOTIDE SEQUENCE</scope>
    <source>
        <strain evidence="3">M16474-11</strain>
        <plasmid evidence="3">pAsa8</plasmid>
    </source>
</reference>
<dbReference type="RefSeq" id="WP_137736211.1">
    <property type="nucleotide sequence ID" value="NZ_KX364409.1"/>
</dbReference>
<evidence type="ECO:0000259" key="2">
    <source>
        <dbReference type="Pfam" id="PF06586"/>
    </source>
</evidence>
<name>A0A1I9S266_AERSS</name>
<organism evidence="3">
    <name type="scientific">Aeromonas salmonicida subsp. salmonicida</name>
    <dbReference type="NCBI Taxonomy" id="29491"/>
    <lineage>
        <taxon>Bacteria</taxon>
        <taxon>Pseudomonadati</taxon>
        <taxon>Pseudomonadota</taxon>
        <taxon>Gammaproteobacteria</taxon>
        <taxon>Aeromonadales</taxon>
        <taxon>Aeromonadaceae</taxon>
        <taxon>Aeromonas</taxon>
    </lineage>
</organism>
<dbReference type="Pfam" id="PF06586">
    <property type="entry name" value="TraK_N"/>
    <property type="match status" value="1"/>
</dbReference>
<evidence type="ECO:0000313" key="3">
    <source>
        <dbReference type="EMBL" id="AOZ60658.1"/>
    </source>
</evidence>
<protein>
    <submittedName>
        <fullName evidence="3">Putative truncated conjugal transfer protein TraK</fullName>
    </submittedName>
</protein>
<feature type="chain" id="PRO_5030030225" evidence="1">
    <location>
        <begin position="19"/>
        <end position="262"/>
    </location>
</feature>